<proteinExistence type="predicted"/>
<reference evidence="2 3" key="1">
    <citation type="submission" date="2017-08" db="EMBL/GenBank/DDBJ databases">
        <title>Infants hospitalized years apart are colonized by the same room-sourced microbial strains.</title>
        <authorList>
            <person name="Brooks B."/>
            <person name="Olm M.R."/>
            <person name="Firek B.A."/>
            <person name="Baker R."/>
            <person name="Thomas B.C."/>
            <person name="Morowitz M.J."/>
            <person name="Banfield J.F."/>
        </authorList>
    </citation>
    <scope>NUCLEOTIDE SEQUENCE [LARGE SCALE GENOMIC DNA]</scope>
    <source>
        <strain evidence="2">S2_005_001_R2_27</strain>
    </source>
</reference>
<gene>
    <name evidence="2" type="ORF">DI549_11790</name>
</gene>
<comment type="caution">
    <text evidence="2">The sequence shown here is derived from an EMBL/GenBank/DDBJ whole genome shotgun (WGS) entry which is preliminary data.</text>
</comment>
<name>A0A2W5SRW2_ANCNO</name>
<dbReference type="AlphaFoldDB" id="A0A2W5SRW2"/>
<dbReference type="InterPro" id="IPR013425">
    <property type="entry name" value="Autotrns_rpt"/>
</dbReference>
<accession>A0A2W5SRW2</accession>
<evidence type="ECO:0000313" key="3">
    <source>
        <dbReference type="Proteomes" id="UP000248887"/>
    </source>
</evidence>
<dbReference type="Proteomes" id="UP000248887">
    <property type="component" value="Unassembled WGS sequence"/>
</dbReference>
<protein>
    <submittedName>
        <fullName evidence="2">Uncharacterized protein</fullName>
    </submittedName>
</protein>
<organism evidence="2 3">
    <name type="scientific">Ancylobacter novellus</name>
    <name type="common">Thiobacillus novellus</name>
    <dbReference type="NCBI Taxonomy" id="921"/>
    <lineage>
        <taxon>Bacteria</taxon>
        <taxon>Pseudomonadati</taxon>
        <taxon>Pseudomonadota</taxon>
        <taxon>Alphaproteobacteria</taxon>
        <taxon>Hyphomicrobiales</taxon>
        <taxon>Xanthobacteraceae</taxon>
        <taxon>Ancylobacter</taxon>
    </lineage>
</organism>
<dbReference type="SUPFAM" id="SSF51126">
    <property type="entry name" value="Pectin lyase-like"/>
    <property type="match status" value="1"/>
</dbReference>
<sequence length="420" mass="41393">MLELQGDGSTYGTITGNVLATGTSTLKFSGSGGSFNLSNVLFNSSGSAQFSGFTGYAVNTTGTWTMQGNSSVTSSSLDRPWAVEAGTLLLNGRLGGSVTVKSGGVLSIAAATGSTAGYLSHSLTVQSGGHLAAGYRSDSFSTLALEKNVTLQSGSVLDVTLGAPGTNTLVLLGGNLTLGGTLNILDAGVGVGSYRLFEYYGTLSGSFSTVSSPSNYDYSVDTGTSGLVILQVTASGMYWNGTTTTGSSGPIAGGAGTWTTASAGLTNWTNAAGTTRIVTDATKEATFAGTAGTVTVDASGGTVGAKGLKFVTSGYTITGDTLTLENTASAPVVDVAGSGTATIASSIASSNGLEKTGTGTLILTGANTYSGSTTITAGTLRIGNGGATGSLVGNIANNRALVFTTATAPPMRARFPAPAG</sequence>
<dbReference type="Pfam" id="PF12951">
    <property type="entry name" value="PATR"/>
    <property type="match status" value="1"/>
</dbReference>
<evidence type="ECO:0000256" key="1">
    <source>
        <dbReference type="ARBA" id="ARBA00022729"/>
    </source>
</evidence>
<keyword evidence="1" id="KW-0732">Signal</keyword>
<dbReference type="EMBL" id="QFQD01000034">
    <property type="protein sequence ID" value="PZQ82223.1"/>
    <property type="molecule type" value="Genomic_DNA"/>
</dbReference>
<dbReference type="InterPro" id="IPR011050">
    <property type="entry name" value="Pectin_lyase_fold/virulence"/>
</dbReference>
<dbReference type="NCBIfam" id="TIGR02601">
    <property type="entry name" value="autotrns_rpt"/>
    <property type="match status" value="1"/>
</dbReference>
<evidence type="ECO:0000313" key="2">
    <source>
        <dbReference type="EMBL" id="PZQ82223.1"/>
    </source>
</evidence>